<feature type="domain" description="MmyB-like transcription regulator ligand binding" evidence="2">
    <location>
        <begin position="116"/>
        <end position="280"/>
    </location>
</feature>
<protein>
    <submittedName>
        <fullName evidence="3">Helix-turn-helix transcriptional regulator</fullName>
    </submittedName>
</protein>
<accession>A0AB39MQ30</accession>
<dbReference type="GO" id="GO:0003677">
    <property type="term" value="F:DNA binding"/>
    <property type="evidence" value="ECO:0007669"/>
    <property type="project" value="InterPro"/>
</dbReference>
<dbReference type="AlphaFoldDB" id="A0AB39MQ30"/>
<dbReference type="PANTHER" id="PTHR35010:SF2">
    <property type="entry name" value="BLL4672 PROTEIN"/>
    <property type="match status" value="1"/>
</dbReference>
<dbReference type="PANTHER" id="PTHR35010">
    <property type="entry name" value="BLL4672 PROTEIN-RELATED"/>
    <property type="match status" value="1"/>
</dbReference>
<name>A0AB39MQ30_9ACTN</name>
<evidence type="ECO:0000256" key="1">
    <source>
        <dbReference type="SAM" id="MobiDB-lite"/>
    </source>
</evidence>
<dbReference type="SUPFAM" id="SSF47413">
    <property type="entry name" value="lambda repressor-like DNA-binding domains"/>
    <property type="match status" value="1"/>
</dbReference>
<dbReference type="Pfam" id="PF13560">
    <property type="entry name" value="HTH_31"/>
    <property type="match status" value="1"/>
</dbReference>
<dbReference type="Pfam" id="PF17765">
    <property type="entry name" value="MLTR_LBD"/>
    <property type="match status" value="1"/>
</dbReference>
<dbReference type="EMBL" id="CP163431">
    <property type="protein sequence ID" value="XDQ07406.1"/>
    <property type="molecule type" value="Genomic_DNA"/>
</dbReference>
<dbReference type="InterPro" id="IPR041413">
    <property type="entry name" value="MLTR_LBD"/>
</dbReference>
<dbReference type="Gene3D" id="1.10.260.40">
    <property type="entry name" value="lambda repressor-like DNA-binding domains"/>
    <property type="match status" value="1"/>
</dbReference>
<dbReference type="CDD" id="cd00093">
    <property type="entry name" value="HTH_XRE"/>
    <property type="match status" value="1"/>
</dbReference>
<reference evidence="3" key="1">
    <citation type="submission" date="2024-07" db="EMBL/GenBank/DDBJ databases">
        <authorList>
            <person name="Yu S.T."/>
        </authorList>
    </citation>
    <scope>NUCLEOTIDE SEQUENCE</scope>
    <source>
        <strain evidence="3">R08</strain>
    </source>
</reference>
<dbReference type="InterPro" id="IPR001387">
    <property type="entry name" value="Cro/C1-type_HTH"/>
</dbReference>
<gene>
    <name evidence="3" type="ORF">AB5J58_47690</name>
</gene>
<evidence type="ECO:0000259" key="2">
    <source>
        <dbReference type="Pfam" id="PF17765"/>
    </source>
</evidence>
<feature type="region of interest" description="Disordered" evidence="1">
    <location>
        <begin position="267"/>
        <end position="307"/>
    </location>
</feature>
<organism evidence="3">
    <name type="scientific">Streptomyces sp. R08</name>
    <dbReference type="NCBI Taxonomy" id="3238624"/>
    <lineage>
        <taxon>Bacteria</taxon>
        <taxon>Bacillati</taxon>
        <taxon>Actinomycetota</taxon>
        <taxon>Actinomycetes</taxon>
        <taxon>Kitasatosporales</taxon>
        <taxon>Streptomycetaceae</taxon>
        <taxon>Streptomyces</taxon>
    </lineage>
</organism>
<evidence type="ECO:0000313" key="3">
    <source>
        <dbReference type="EMBL" id="XDQ07406.1"/>
    </source>
</evidence>
<dbReference type="RefSeq" id="WP_369192190.1">
    <property type="nucleotide sequence ID" value="NZ_CP163431.1"/>
</dbReference>
<proteinExistence type="predicted"/>
<dbReference type="Gene3D" id="3.30.450.180">
    <property type="match status" value="1"/>
</dbReference>
<sequence>MSDRKQARMEVREQIREFLTTRRARLSPEQAGLPAFGGGRRVKGLRREEVAMLAGISVDYYIRLERGDAAGVSESVLDGINHALQLDEAERAHLRDLLNAGVARRPTLPAAQPVLRAPVQRILDSMATTAAVVFTGRLDVIGANALGRALYGPMYAAPVRTVNTARFAFLDPAARTFWRDWDRIADDSAELLRAEAGRTPYNTKLIALIGELSTRSEEFRVRWARHNVRSYATGVKRIHHPVVGDVDLAYESTRLAHPGQMLLMYTPEPDSPSEDALRMLASWAASKPDADRPYPAADTHPSRTDTS</sequence>
<dbReference type="InterPro" id="IPR010982">
    <property type="entry name" value="Lambda_DNA-bd_dom_sf"/>
</dbReference>